<keyword evidence="3" id="KW-1185">Reference proteome</keyword>
<sequence>MSLKALPIYALLLVALIGVPAIAAFAVSFGTSASAGADVVSVIPAIAVWAVVGIGALVTGTVLATSSRRRPVLSPISTPVAAPVTVVETAPAEAGVVTYA</sequence>
<evidence type="ECO:0000313" key="3">
    <source>
        <dbReference type="Proteomes" id="UP000244893"/>
    </source>
</evidence>
<organism evidence="2 3">
    <name type="scientific">Amnibacterium flavum</name>
    <dbReference type="NCBI Taxonomy" id="2173173"/>
    <lineage>
        <taxon>Bacteria</taxon>
        <taxon>Bacillati</taxon>
        <taxon>Actinomycetota</taxon>
        <taxon>Actinomycetes</taxon>
        <taxon>Micrococcales</taxon>
        <taxon>Microbacteriaceae</taxon>
        <taxon>Amnibacterium</taxon>
    </lineage>
</organism>
<evidence type="ECO:0000313" key="2">
    <source>
        <dbReference type="EMBL" id="PVZ95887.1"/>
    </source>
</evidence>
<keyword evidence="1" id="KW-0812">Transmembrane</keyword>
<name>A0A2V1HYK1_9MICO</name>
<accession>A0A2V1HYK1</accession>
<gene>
    <name evidence="2" type="ORF">DDQ50_05325</name>
</gene>
<comment type="caution">
    <text evidence="2">The sequence shown here is derived from an EMBL/GenBank/DDBJ whole genome shotgun (WGS) entry which is preliminary data.</text>
</comment>
<dbReference type="Proteomes" id="UP000244893">
    <property type="component" value="Unassembled WGS sequence"/>
</dbReference>
<keyword evidence="1" id="KW-0472">Membrane</keyword>
<dbReference type="AlphaFoldDB" id="A0A2V1HYK1"/>
<evidence type="ECO:0000256" key="1">
    <source>
        <dbReference type="SAM" id="Phobius"/>
    </source>
</evidence>
<proteinExistence type="predicted"/>
<keyword evidence="1" id="KW-1133">Transmembrane helix</keyword>
<dbReference type="EMBL" id="QEOP01000001">
    <property type="protein sequence ID" value="PVZ95887.1"/>
    <property type="molecule type" value="Genomic_DNA"/>
</dbReference>
<dbReference type="RefSeq" id="WP_116755621.1">
    <property type="nucleotide sequence ID" value="NZ_JBHUEX010000001.1"/>
</dbReference>
<protein>
    <submittedName>
        <fullName evidence="2">Uncharacterized protein</fullName>
    </submittedName>
</protein>
<reference evidence="2 3" key="1">
    <citation type="submission" date="2018-05" db="EMBL/GenBank/DDBJ databases">
        <title>Amnibacterium sp. M8JJ-5, whole genome shotgun sequence.</title>
        <authorList>
            <person name="Tuo L."/>
        </authorList>
    </citation>
    <scope>NUCLEOTIDE SEQUENCE [LARGE SCALE GENOMIC DNA]</scope>
    <source>
        <strain evidence="2 3">M8JJ-5</strain>
    </source>
</reference>
<feature type="transmembrane region" description="Helical" evidence="1">
    <location>
        <begin position="45"/>
        <end position="64"/>
    </location>
</feature>